<dbReference type="Pfam" id="PF06687">
    <property type="entry name" value="SUR7"/>
    <property type="match status" value="1"/>
</dbReference>
<accession>A0A4Y7TLY3</accession>
<evidence type="ECO:0000313" key="2">
    <source>
        <dbReference type="EMBL" id="TEB34529.1"/>
    </source>
</evidence>
<dbReference type="PANTHER" id="PTHR28013">
    <property type="entry name" value="PROTEIN DCV1-RELATED"/>
    <property type="match status" value="1"/>
</dbReference>
<feature type="transmembrane region" description="Helical" evidence="1">
    <location>
        <begin position="76"/>
        <end position="95"/>
    </location>
</feature>
<dbReference type="InterPro" id="IPR051380">
    <property type="entry name" value="pH-response_reg_palI/RIM9"/>
</dbReference>
<gene>
    <name evidence="2" type="ORF">FA13DRAFT_1788951</name>
</gene>
<dbReference type="OrthoDB" id="2589196at2759"/>
<dbReference type="Proteomes" id="UP000298030">
    <property type="component" value="Unassembled WGS sequence"/>
</dbReference>
<name>A0A4Y7TLY3_COPMI</name>
<keyword evidence="1" id="KW-0472">Membrane</keyword>
<dbReference type="EMBL" id="QPFP01000009">
    <property type="protein sequence ID" value="TEB34529.1"/>
    <property type="molecule type" value="Genomic_DNA"/>
</dbReference>
<protein>
    <submittedName>
        <fullName evidence="2">Uncharacterized protein</fullName>
    </submittedName>
</protein>
<proteinExistence type="predicted"/>
<reference evidence="2 3" key="1">
    <citation type="journal article" date="2019" name="Nat. Ecol. Evol.">
        <title>Megaphylogeny resolves global patterns of mushroom evolution.</title>
        <authorList>
            <person name="Varga T."/>
            <person name="Krizsan K."/>
            <person name="Foldi C."/>
            <person name="Dima B."/>
            <person name="Sanchez-Garcia M."/>
            <person name="Sanchez-Ramirez S."/>
            <person name="Szollosi G.J."/>
            <person name="Szarkandi J.G."/>
            <person name="Papp V."/>
            <person name="Albert L."/>
            <person name="Andreopoulos W."/>
            <person name="Angelini C."/>
            <person name="Antonin V."/>
            <person name="Barry K.W."/>
            <person name="Bougher N.L."/>
            <person name="Buchanan P."/>
            <person name="Buyck B."/>
            <person name="Bense V."/>
            <person name="Catcheside P."/>
            <person name="Chovatia M."/>
            <person name="Cooper J."/>
            <person name="Damon W."/>
            <person name="Desjardin D."/>
            <person name="Finy P."/>
            <person name="Geml J."/>
            <person name="Haridas S."/>
            <person name="Hughes K."/>
            <person name="Justo A."/>
            <person name="Karasinski D."/>
            <person name="Kautmanova I."/>
            <person name="Kiss B."/>
            <person name="Kocsube S."/>
            <person name="Kotiranta H."/>
            <person name="LaButti K.M."/>
            <person name="Lechner B.E."/>
            <person name="Liimatainen K."/>
            <person name="Lipzen A."/>
            <person name="Lukacs Z."/>
            <person name="Mihaltcheva S."/>
            <person name="Morgado L.N."/>
            <person name="Niskanen T."/>
            <person name="Noordeloos M.E."/>
            <person name="Ohm R.A."/>
            <person name="Ortiz-Santana B."/>
            <person name="Ovrebo C."/>
            <person name="Racz N."/>
            <person name="Riley R."/>
            <person name="Savchenko A."/>
            <person name="Shiryaev A."/>
            <person name="Soop K."/>
            <person name="Spirin V."/>
            <person name="Szebenyi C."/>
            <person name="Tomsovsky M."/>
            <person name="Tulloss R.E."/>
            <person name="Uehling J."/>
            <person name="Grigoriev I.V."/>
            <person name="Vagvolgyi C."/>
            <person name="Papp T."/>
            <person name="Martin F.M."/>
            <person name="Miettinen O."/>
            <person name="Hibbett D.S."/>
            <person name="Nagy L.G."/>
        </authorList>
    </citation>
    <scope>NUCLEOTIDE SEQUENCE [LARGE SCALE GENOMIC DNA]</scope>
    <source>
        <strain evidence="2 3">FP101781</strain>
    </source>
</reference>
<keyword evidence="1" id="KW-1133">Transmembrane helix</keyword>
<evidence type="ECO:0000313" key="3">
    <source>
        <dbReference type="Proteomes" id="UP000298030"/>
    </source>
</evidence>
<dbReference type="AlphaFoldDB" id="A0A4Y7TLY3"/>
<keyword evidence="1" id="KW-0812">Transmembrane</keyword>
<organism evidence="2 3">
    <name type="scientific">Coprinellus micaceus</name>
    <name type="common">Glistening ink-cap mushroom</name>
    <name type="synonym">Coprinus micaceus</name>
    <dbReference type="NCBI Taxonomy" id="71717"/>
    <lineage>
        <taxon>Eukaryota</taxon>
        <taxon>Fungi</taxon>
        <taxon>Dikarya</taxon>
        <taxon>Basidiomycota</taxon>
        <taxon>Agaricomycotina</taxon>
        <taxon>Agaricomycetes</taxon>
        <taxon>Agaricomycetidae</taxon>
        <taxon>Agaricales</taxon>
        <taxon>Agaricineae</taxon>
        <taxon>Psathyrellaceae</taxon>
        <taxon>Coprinellus</taxon>
    </lineage>
</organism>
<feature type="transmembrane region" description="Helical" evidence="1">
    <location>
        <begin position="134"/>
        <end position="156"/>
    </location>
</feature>
<dbReference type="InterPro" id="IPR009571">
    <property type="entry name" value="SUR7/Rim9-like_fungi"/>
</dbReference>
<dbReference type="PANTHER" id="PTHR28013:SF4">
    <property type="entry name" value="MARVEL DOMAIN-CONTAINING PROTEIN"/>
    <property type="match status" value="1"/>
</dbReference>
<dbReference type="GO" id="GO:0005886">
    <property type="term" value="C:plasma membrane"/>
    <property type="evidence" value="ECO:0007669"/>
    <property type="project" value="InterPro"/>
</dbReference>
<dbReference type="GO" id="GO:0035838">
    <property type="term" value="C:growing cell tip"/>
    <property type="evidence" value="ECO:0007669"/>
    <property type="project" value="TreeGrafter"/>
</dbReference>
<keyword evidence="3" id="KW-1185">Reference proteome</keyword>
<evidence type="ECO:0000256" key="1">
    <source>
        <dbReference type="SAM" id="Phobius"/>
    </source>
</evidence>
<comment type="caution">
    <text evidence="2">The sequence shown here is derived from an EMBL/GenBank/DDBJ whole genome shotgun (WGS) entry which is preliminary data.</text>
</comment>
<sequence>MADQNLYLHLCVCTITLASFILLALTTFSAPLSDKLYFLRSSQDQGVRFGTWGWCLEGKDVCMTPMKLGYTWDPQIDIPITGFLALYPIAMILTFPLRRLPRPNPTALIFMVVTFDTARKRFTNAGFSAEFGPLLWISLAASILLALPAVLSFMILPQDENVSSSESLSGKEAYLTPPPYRRRLRPISCVPRP</sequence>
<dbReference type="GO" id="GO:0032153">
    <property type="term" value="C:cell division site"/>
    <property type="evidence" value="ECO:0007669"/>
    <property type="project" value="TreeGrafter"/>
</dbReference>
<feature type="transmembrane region" description="Helical" evidence="1">
    <location>
        <begin position="6"/>
        <end position="30"/>
    </location>
</feature>